<evidence type="ECO:0000259" key="1">
    <source>
        <dbReference type="Pfam" id="PF01636"/>
    </source>
</evidence>
<feature type="domain" description="Aminoglycoside phosphotransferase" evidence="1">
    <location>
        <begin position="18"/>
        <end position="248"/>
    </location>
</feature>
<feature type="domain" description="DUF6285" evidence="2">
    <location>
        <begin position="357"/>
        <end position="436"/>
    </location>
</feature>
<dbReference type="CDD" id="cd05154">
    <property type="entry name" value="ACAD10_11_N-like"/>
    <property type="match status" value="1"/>
</dbReference>
<dbReference type="PANTHER" id="PTHR21310">
    <property type="entry name" value="AMINOGLYCOSIDE PHOSPHOTRANSFERASE-RELATED-RELATED"/>
    <property type="match status" value="1"/>
</dbReference>
<evidence type="ECO:0000259" key="2">
    <source>
        <dbReference type="Pfam" id="PF19802"/>
    </source>
</evidence>
<dbReference type="InterPro" id="IPR051678">
    <property type="entry name" value="AGP_Transferase"/>
</dbReference>
<evidence type="ECO:0000313" key="3">
    <source>
        <dbReference type="EMBL" id="MCD2194739.1"/>
    </source>
</evidence>
<dbReference type="RefSeq" id="WP_230734982.1">
    <property type="nucleotide sequence ID" value="NZ_JAJNDB010000002.1"/>
</dbReference>
<organism evidence="3 4">
    <name type="scientific">Actinomycetospora endophytica</name>
    <dbReference type="NCBI Taxonomy" id="2291215"/>
    <lineage>
        <taxon>Bacteria</taxon>
        <taxon>Bacillati</taxon>
        <taxon>Actinomycetota</taxon>
        <taxon>Actinomycetes</taxon>
        <taxon>Pseudonocardiales</taxon>
        <taxon>Pseudonocardiaceae</taxon>
        <taxon>Actinomycetospora</taxon>
    </lineage>
</organism>
<name>A0ABS8PCL9_9PSEU</name>
<dbReference type="InterPro" id="IPR011009">
    <property type="entry name" value="Kinase-like_dom_sf"/>
</dbReference>
<dbReference type="Gene3D" id="3.90.1200.10">
    <property type="match status" value="1"/>
</dbReference>
<protein>
    <submittedName>
        <fullName evidence="3">Phosphotransferase family protein</fullName>
    </submittedName>
</protein>
<dbReference type="SUPFAM" id="SSF56112">
    <property type="entry name" value="Protein kinase-like (PK-like)"/>
    <property type="match status" value="1"/>
</dbReference>
<dbReference type="EMBL" id="JAJNDB010000002">
    <property type="protein sequence ID" value="MCD2194739.1"/>
    <property type="molecule type" value="Genomic_DNA"/>
</dbReference>
<dbReference type="Pfam" id="PF19802">
    <property type="entry name" value="DUF6285"/>
    <property type="match status" value="1"/>
</dbReference>
<dbReference type="Gene3D" id="3.30.200.20">
    <property type="entry name" value="Phosphorylase Kinase, domain 1"/>
    <property type="match status" value="1"/>
</dbReference>
<dbReference type="PANTHER" id="PTHR21310:SF57">
    <property type="entry name" value="BLR2944 PROTEIN"/>
    <property type="match status" value="1"/>
</dbReference>
<comment type="caution">
    <text evidence="3">The sequence shown here is derived from an EMBL/GenBank/DDBJ whole genome shotgun (WGS) entry which is preliminary data.</text>
</comment>
<dbReference type="InterPro" id="IPR041726">
    <property type="entry name" value="ACAD10_11_N"/>
</dbReference>
<reference evidence="3 4" key="1">
    <citation type="submission" date="2021-11" db="EMBL/GenBank/DDBJ databases">
        <title>Draft genome sequence of Actinomycetospora sp. SF1 isolated from the rhizosphere soil.</title>
        <authorList>
            <person name="Duangmal K."/>
            <person name="Chantavorakit T."/>
        </authorList>
    </citation>
    <scope>NUCLEOTIDE SEQUENCE [LARGE SCALE GENOMIC DNA]</scope>
    <source>
        <strain evidence="3 4">TBRC 5722</strain>
    </source>
</reference>
<dbReference type="Pfam" id="PF01636">
    <property type="entry name" value="APH"/>
    <property type="match status" value="1"/>
</dbReference>
<keyword evidence="4" id="KW-1185">Reference proteome</keyword>
<accession>A0ABS8PCL9</accession>
<dbReference type="InterPro" id="IPR002575">
    <property type="entry name" value="Aminoglycoside_PTrfase"/>
</dbReference>
<gene>
    <name evidence="3" type="ORF">LQ327_15305</name>
</gene>
<sequence>MTLADDLAEVLGAGPVTDLRRLSAGASRETWGFTAGGRELVLRRDPPGVPRPVEMVREAECLRAAARAGVPVPELVATGDGSDGIGTPYLVVGWVAGESLPPRILRDERWAPARAGLARELGRVLARIHAVDPAEVPSLATVSDPLVALQEEHDGYGEARPAVEAVLRWLAAHRPEPRGRALVHGDFRHGNLLIAPDGLTAVLDWELAHLGDPLEDLGWVCVRAWRFGAAPVVGGFGTREDLLAGYAEVAGEAPDPDVVRWWEIFGCVHWAVICRMQAQRHLGGSEQSMEMAVLGRRAVEAEYDALLALGWVDDEDLEGFATPTPAETPDPAAERPTVDELLEAVTGFLTDELVPGDDRSRYLARVARTALGTVRRELAAGPDARHTRALAALGCDDDAALAAALRGGALDPDRPEVRAAVRSGTLARLAVANPRYPFTRP</sequence>
<proteinExistence type="predicted"/>
<dbReference type="Proteomes" id="UP001199469">
    <property type="component" value="Unassembled WGS sequence"/>
</dbReference>
<evidence type="ECO:0000313" key="4">
    <source>
        <dbReference type="Proteomes" id="UP001199469"/>
    </source>
</evidence>
<dbReference type="InterPro" id="IPR046252">
    <property type="entry name" value="DUF6285"/>
</dbReference>